<gene>
    <name evidence="1" type="ORF">BCR37DRAFT_411957</name>
</gene>
<accession>A0A1Y2FQ75</accession>
<dbReference type="Proteomes" id="UP000193685">
    <property type="component" value="Unassembled WGS sequence"/>
</dbReference>
<name>A0A1Y2FQ75_PROLT</name>
<dbReference type="STRING" id="56484.A0A1Y2FQ75"/>
<evidence type="ECO:0000313" key="2">
    <source>
        <dbReference type="Proteomes" id="UP000193685"/>
    </source>
</evidence>
<comment type="caution">
    <text evidence="1">The sequence shown here is derived from an EMBL/GenBank/DDBJ whole genome shotgun (WGS) entry which is preliminary data.</text>
</comment>
<reference evidence="1 2" key="1">
    <citation type="submission" date="2016-07" db="EMBL/GenBank/DDBJ databases">
        <title>Pervasive Adenine N6-methylation of Active Genes in Fungi.</title>
        <authorList>
            <consortium name="DOE Joint Genome Institute"/>
            <person name="Mondo S.J."/>
            <person name="Dannebaum R.O."/>
            <person name="Kuo R.C."/>
            <person name="Labutti K."/>
            <person name="Haridas S."/>
            <person name="Kuo A."/>
            <person name="Salamov A."/>
            <person name="Ahrendt S.R."/>
            <person name="Lipzen A."/>
            <person name="Sullivan W."/>
            <person name="Andreopoulos W.B."/>
            <person name="Clum A."/>
            <person name="Lindquist E."/>
            <person name="Daum C."/>
            <person name="Ramamoorthy G.K."/>
            <person name="Gryganskyi A."/>
            <person name="Culley D."/>
            <person name="Magnuson J.K."/>
            <person name="James T.Y."/>
            <person name="O'Malley M.A."/>
            <person name="Stajich J.E."/>
            <person name="Spatafora J.W."/>
            <person name="Visel A."/>
            <person name="Grigoriev I.V."/>
        </authorList>
    </citation>
    <scope>NUCLEOTIDE SEQUENCE [LARGE SCALE GENOMIC DNA]</scope>
    <source>
        <strain evidence="1 2">12-1054</strain>
    </source>
</reference>
<dbReference type="AlphaFoldDB" id="A0A1Y2FQ75"/>
<dbReference type="RefSeq" id="XP_040727333.1">
    <property type="nucleotide sequence ID" value="XM_040872210.1"/>
</dbReference>
<evidence type="ECO:0000313" key="1">
    <source>
        <dbReference type="EMBL" id="ORY86151.1"/>
    </source>
</evidence>
<keyword evidence="2" id="KW-1185">Reference proteome</keyword>
<organism evidence="1 2">
    <name type="scientific">Protomyces lactucae-debilis</name>
    <dbReference type="NCBI Taxonomy" id="2754530"/>
    <lineage>
        <taxon>Eukaryota</taxon>
        <taxon>Fungi</taxon>
        <taxon>Dikarya</taxon>
        <taxon>Ascomycota</taxon>
        <taxon>Taphrinomycotina</taxon>
        <taxon>Taphrinomycetes</taxon>
        <taxon>Taphrinales</taxon>
        <taxon>Protomycetaceae</taxon>
        <taxon>Protomyces</taxon>
    </lineage>
</organism>
<sequence length="371" mass="41281">MTLASRRILLGLGLLALAAVFFVGRSNRQSVQDYVTAKRPFQGNNGPIKLTGDALLPQSAPVDGVSPFPIIPEVPKPNKDAVLYYFENEGEDGPLNLAFFVAHAIHDKADFYFIINGLDLSQKIPNAPNIHVIKRETECFDLGAIGEVLQADDGAIKKTYERFILTGSSVRGPFFPGWARRENKACWTNAIFSPLKGNTKLVGLAANCDTTWGPKHLQAHMLATDRMGLEAMMPALACFKNGDEAFKQGEHVLTQLVRNAGWDAVPLYSEFLSNGRKSNTEFWEGCKHSDVFWPGAYHDTDVHPFDTMFIKVWHEDGFLRRNAMSDIGMKLVADLTQLADDSKFTSQACLHSHGDSLSQCWHTCFMATEYY</sequence>
<proteinExistence type="predicted"/>
<dbReference type="GeneID" id="63788809"/>
<dbReference type="EMBL" id="MCFI01000003">
    <property type="protein sequence ID" value="ORY86151.1"/>
    <property type="molecule type" value="Genomic_DNA"/>
</dbReference>
<dbReference type="OrthoDB" id="526941at2759"/>
<protein>
    <submittedName>
        <fullName evidence="1">Uncharacterized protein</fullName>
    </submittedName>
</protein>